<sequence length="321" mass="36470">MKICEINSEMKAIEVVARVERVILSTGNNGSNYLIINLVDNSGRIEARLWNSDERDVDRIKVDSILKIDGMVNVYRQQIQLKVNSYHKISKEEFEKYGIQEDMFAIAAPINIENSYKKLLDILDEIENEVYKKVTLSIIEEHEEQFKTYPAAMSIHHNVVGGLFWHSFSLLMGAKSLQPIYKFATIDWDLVFCGAILHDIGKVIEMKGKTAADYTDAGKMLGHISIGNAFISEKAKELNLNEQEYSEVIKLQHVVLSSHGKNEFGSPVEPVLIEGIIVSSLDAMDARIYKVNDEINKVDNGVWTSRIQTEDGRSFLNHYKK</sequence>
<organism evidence="4 5">
    <name type="scientific">Spiroplasma chinense</name>
    <dbReference type="NCBI Taxonomy" id="216932"/>
    <lineage>
        <taxon>Bacteria</taxon>
        <taxon>Bacillati</taxon>
        <taxon>Mycoplasmatota</taxon>
        <taxon>Mollicutes</taxon>
        <taxon>Entomoplasmatales</taxon>
        <taxon>Spiroplasmataceae</taxon>
        <taxon>Spiroplasma</taxon>
    </lineage>
</organism>
<dbReference type="GO" id="GO:0031125">
    <property type="term" value="P:rRNA 3'-end processing"/>
    <property type="evidence" value="ECO:0007669"/>
    <property type="project" value="TreeGrafter"/>
</dbReference>
<dbReference type="SUPFAM" id="SSF109604">
    <property type="entry name" value="HD-domain/PDEase-like"/>
    <property type="match status" value="1"/>
</dbReference>
<reference evidence="4 5" key="1">
    <citation type="submission" date="2019-08" db="EMBL/GenBank/DDBJ databases">
        <title>Complete genome sequence of Spiroplasma chinense CCH (DSM 19755).</title>
        <authorList>
            <person name="Shen H.-Y."/>
            <person name="Lin Y.-C."/>
            <person name="Chou L."/>
            <person name="Kuo C.-H."/>
        </authorList>
    </citation>
    <scope>NUCLEOTIDE SEQUENCE [LARGE SCALE GENOMIC DNA]</scope>
    <source>
        <strain evidence="4 5">CCH</strain>
    </source>
</reference>
<name>A0A5B9Y4X4_9MOLU</name>
<dbReference type="GO" id="GO:0003676">
    <property type="term" value="F:nucleic acid binding"/>
    <property type="evidence" value="ECO:0007669"/>
    <property type="project" value="InterPro"/>
</dbReference>
<gene>
    <name evidence="4" type="primary">cbf</name>
    <name evidence="4" type="ORF">SCHIN_v1c09510</name>
</gene>
<evidence type="ECO:0000256" key="1">
    <source>
        <dbReference type="ARBA" id="ARBA00022801"/>
    </source>
</evidence>
<dbReference type="AlphaFoldDB" id="A0A5B9Y4X4"/>
<dbReference type="Gene3D" id="2.40.50.140">
    <property type="entry name" value="Nucleic acid-binding proteins"/>
    <property type="match status" value="1"/>
</dbReference>
<dbReference type="InterPro" id="IPR003607">
    <property type="entry name" value="HD/PDEase_dom"/>
</dbReference>
<dbReference type="Pfam" id="PF01966">
    <property type="entry name" value="HD"/>
    <property type="match status" value="1"/>
</dbReference>
<keyword evidence="1" id="KW-0378">Hydrolase</keyword>
<dbReference type="RefSeq" id="WP_166508513.1">
    <property type="nucleotide sequence ID" value="NZ_CP043026.1"/>
</dbReference>
<dbReference type="Pfam" id="PF01336">
    <property type="entry name" value="tRNA_anti-codon"/>
    <property type="match status" value="1"/>
</dbReference>
<dbReference type="InterPro" id="IPR004365">
    <property type="entry name" value="NA-bd_OB_tRNA"/>
</dbReference>
<dbReference type="CDD" id="cd00077">
    <property type="entry name" value="HDc"/>
    <property type="match status" value="1"/>
</dbReference>
<dbReference type="SUPFAM" id="SSF50249">
    <property type="entry name" value="Nucleic acid-binding proteins"/>
    <property type="match status" value="1"/>
</dbReference>
<evidence type="ECO:0000313" key="5">
    <source>
        <dbReference type="Proteomes" id="UP000323144"/>
    </source>
</evidence>
<evidence type="ECO:0000259" key="2">
    <source>
        <dbReference type="Pfam" id="PF01336"/>
    </source>
</evidence>
<dbReference type="Gene3D" id="1.10.3210.10">
    <property type="entry name" value="Hypothetical protein af1432"/>
    <property type="match status" value="1"/>
</dbReference>
<evidence type="ECO:0000259" key="3">
    <source>
        <dbReference type="Pfam" id="PF01966"/>
    </source>
</evidence>
<accession>A0A5B9Y4X4</accession>
<dbReference type="InterPro" id="IPR012340">
    <property type="entry name" value="NA-bd_OB-fold"/>
</dbReference>
<dbReference type="Proteomes" id="UP000323144">
    <property type="component" value="Chromosome"/>
</dbReference>
<feature type="domain" description="HD" evidence="3">
    <location>
        <begin position="166"/>
        <end position="286"/>
    </location>
</feature>
<feature type="domain" description="OB" evidence="2">
    <location>
        <begin position="16"/>
        <end position="88"/>
    </location>
</feature>
<protein>
    <submittedName>
        <fullName evidence="4">3'-5' exoribonuclease</fullName>
    </submittedName>
</protein>
<proteinExistence type="predicted"/>
<dbReference type="GO" id="GO:0016787">
    <property type="term" value="F:hydrolase activity"/>
    <property type="evidence" value="ECO:0007669"/>
    <property type="project" value="UniProtKB-KW"/>
</dbReference>
<dbReference type="PANTHER" id="PTHR37294:SF1">
    <property type="entry name" value="3'-5' EXORIBONUCLEASE YHAM"/>
    <property type="match status" value="1"/>
</dbReference>
<dbReference type="PANTHER" id="PTHR37294">
    <property type="entry name" value="3'-5' EXORIBONUCLEASE YHAM"/>
    <property type="match status" value="1"/>
</dbReference>
<dbReference type="InterPro" id="IPR050798">
    <property type="entry name" value="YhaM_exoribonuc/phosphodiest"/>
</dbReference>
<dbReference type="InterPro" id="IPR006674">
    <property type="entry name" value="HD_domain"/>
</dbReference>
<keyword evidence="5" id="KW-1185">Reference proteome</keyword>
<dbReference type="KEGG" id="schi:SCHIN_v1c09510"/>
<dbReference type="EMBL" id="CP043026">
    <property type="protein sequence ID" value="QEH62144.1"/>
    <property type="molecule type" value="Genomic_DNA"/>
</dbReference>
<evidence type="ECO:0000313" key="4">
    <source>
        <dbReference type="EMBL" id="QEH62144.1"/>
    </source>
</evidence>